<name>A0A2B7ZCR5_9EURO</name>
<reference evidence="2 3" key="1">
    <citation type="submission" date="2017-10" db="EMBL/GenBank/DDBJ databases">
        <title>Comparative genomics in systemic dimorphic fungi from Ajellomycetaceae.</title>
        <authorList>
            <person name="Munoz J.F."/>
            <person name="Mcewen J.G."/>
            <person name="Clay O.K."/>
            <person name="Cuomo C.A."/>
        </authorList>
    </citation>
    <scope>NUCLEOTIDE SEQUENCE [LARGE SCALE GENOMIC DNA]</scope>
    <source>
        <strain evidence="2 3">UAMH4076</strain>
    </source>
</reference>
<evidence type="ECO:0000256" key="1">
    <source>
        <dbReference type="SAM" id="MobiDB-lite"/>
    </source>
</evidence>
<feature type="region of interest" description="Disordered" evidence="1">
    <location>
        <begin position="65"/>
        <end position="103"/>
    </location>
</feature>
<sequence length="663" mass="75903">MSALNAVNFFFLGQPNARTIRISKRLRTESWISNGRGESSRLGMYSYHRSQPRNRSIVSPDLRFKSQIPAMPRHRRQGRGSSGHSGHGHDISPTQPTPIFPRGSRRRMQFSLPYRPPPDDITGYPRQVDIAPQAIEQHQQDDLRQPKPFEEPATASDIQNLIAAIGKLEKRDRAQLPSNRSTRNTTDKPPASSPTRVPWRLTKLLDSLAGLLVSNANHEVIATALRVDTRTQKITIMLSSNTTVPPATCEHAIWIWRALREISFRYHQLYAASSKESSPTHDIKDQELLNLLSNFRNKCLRSNFAKIQKRINSRFSLFEKLDLTEFDEDHPLRQLSTAIFALEKYFTRNECAVYGKPDEDMTEAWDLMKGLFGICQKSVRYIFKNDGLTPDERLRLSGFPHWESYFKKVAVTMDEVDRIVKVSMSPQCRHLFHYEFNLHSVPATMSKAHTIPQSAKDWEDVLERALSRRNKSQQDSNLALAPELKLLKMSTITKDTAYMCREQIGKDLVIHCEVKLLLLIARLESENPSLAKAYSYLGVSKLSCHGCHVFIEAYNRIHGTRFMTRGTHGKSYWPWQFPKNFPKHEATTAQMYALLANIWGDHYNGYEIKMTELSQDSTAGSEFEGPAHYEGDGRPEVREALAQQVMHSMFSAVRRGETRTPYA</sequence>
<gene>
    <name evidence="2" type="ORF">GX50_06305</name>
</gene>
<dbReference type="AlphaFoldDB" id="A0A2B7ZCR5"/>
<dbReference type="Proteomes" id="UP000226031">
    <property type="component" value="Unassembled WGS sequence"/>
</dbReference>
<dbReference type="VEuPathDB" id="FungiDB:EMCG_08846"/>
<dbReference type="EMBL" id="PDND01000149">
    <property type="protein sequence ID" value="PGH30948.1"/>
    <property type="molecule type" value="Genomic_DNA"/>
</dbReference>
<dbReference type="STRING" id="73230.A0A2B7ZCR5"/>
<comment type="caution">
    <text evidence="2">The sequence shown here is derived from an EMBL/GenBank/DDBJ whole genome shotgun (WGS) entry which is preliminary data.</text>
</comment>
<protein>
    <submittedName>
        <fullName evidence="2">Uncharacterized protein</fullName>
    </submittedName>
</protein>
<feature type="region of interest" description="Disordered" evidence="1">
    <location>
        <begin position="168"/>
        <end position="196"/>
    </location>
</feature>
<evidence type="ECO:0000313" key="3">
    <source>
        <dbReference type="Proteomes" id="UP000226031"/>
    </source>
</evidence>
<proteinExistence type="predicted"/>
<keyword evidence="3" id="KW-1185">Reference proteome</keyword>
<evidence type="ECO:0000313" key="2">
    <source>
        <dbReference type="EMBL" id="PGH30948.1"/>
    </source>
</evidence>
<dbReference type="Pfam" id="PF14441">
    <property type="entry name" value="OTT_1508_deam"/>
    <property type="match status" value="1"/>
</dbReference>
<dbReference type="InterPro" id="IPR027796">
    <property type="entry name" value="OTT_1508_deam-like"/>
</dbReference>
<accession>A0A2B7ZCR5</accession>
<organism evidence="2 3">
    <name type="scientific">[Emmonsia] crescens</name>
    <dbReference type="NCBI Taxonomy" id="73230"/>
    <lineage>
        <taxon>Eukaryota</taxon>
        <taxon>Fungi</taxon>
        <taxon>Dikarya</taxon>
        <taxon>Ascomycota</taxon>
        <taxon>Pezizomycotina</taxon>
        <taxon>Eurotiomycetes</taxon>
        <taxon>Eurotiomycetidae</taxon>
        <taxon>Onygenales</taxon>
        <taxon>Ajellomycetaceae</taxon>
        <taxon>Emergomyces</taxon>
    </lineage>
</organism>